<feature type="compositionally biased region" description="Low complexity" evidence="1">
    <location>
        <begin position="29"/>
        <end position="39"/>
    </location>
</feature>
<dbReference type="Proteomes" id="UP001551658">
    <property type="component" value="Unassembled WGS sequence"/>
</dbReference>
<proteinExistence type="predicted"/>
<reference evidence="2 3" key="1">
    <citation type="submission" date="2024-06" db="EMBL/GenBank/DDBJ databases">
        <title>The Natural Products Discovery Center: Release of the First 8490 Sequenced Strains for Exploring Actinobacteria Biosynthetic Diversity.</title>
        <authorList>
            <person name="Kalkreuter E."/>
            <person name="Kautsar S.A."/>
            <person name="Yang D."/>
            <person name="Bader C.D."/>
            <person name="Teijaro C.N."/>
            <person name="Fluegel L."/>
            <person name="Davis C.M."/>
            <person name="Simpson J.R."/>
            <person name="Lauterbach L."/>
            <person name="Steele A.D."/>
            <person name="Gui C."/>
            <person name="Meng S."/>
            <person name="Li G."/>
            <person name="Viehrig K."/>
            <person name="Ye F."/>
            <person name="Su P."/>
            <person name="Kiefer A.F."/>
            <person name="Nichols A."/>
            <person name="Cepeda A.J."/>
            <person name="Yan W."/>
            <person name="Fan B."/>
            <person name="Jiang Y."/>
            <person name="Adhikari A."/>
            <person name="Zheng C.-J."/>
            <person name="Schuster L."/>
            <person name="Cowan T.M."/>
            <person name="Smanski M.J."/>
            <person name="Chevrette M.G."/>
            <person name="De Carvalho L.P.S."/>
            <person name="Shen B."/>
        </authorList>
    </citation>
    <scope>NUCLEOTIDE SEQUENCE [LARGE SCALE GENOMIC DNA]</scope>
    <source>
        <strain evidence="2 3">NPDC050671</strain>
    </source>
</reference>
<protein>
    <submittedName>
        <fullName evidence="2">DUF5994 family protein</fullName>
    </submittedName>
</protein>
<accession>A0ABV3F085</accession>
<dbReference type="EMBL" id="JBFAIH010000001">
    <property type="protein sequence ID" value="MEV0361106.1"/>
    <property type="molecule type" value="Genomic_DNA"/>
</dbReference>
<dbReference type="RefSeq" id="WP_357971641.1">
    <property type="nucleotide sequence ID" value="NZ_JBFAIH010000001.1"/>
</dbReference>
<evidence type="ECO:0000313" key="2">
    <source>
        <dbReference type="EMBL" id="MEV0361106.1"/>
    </source>
</evidence>
<organism evidence="2 3">
    <name type="scientific">Nocardia fusca</name>
    <dbReference type="NCBI Taxonomy" id="941183"/>
    <lineage>
        <taxon>Bacteria</taxon>
        <taxon>Bacillati</taxon>
        <taxon>Actinomycetota</taxon>
        <taxon>Actinomycetes</taxon>
        <taxon>Mycobacteriales</taxon>
        <taxon>Nocardiaceae</taxon>
        <taxon>Nocardia</taxon>
    </lineage>
</organism>
<name>A0ABV3F085_9NOCA</name>
<evidence type="ECO:0000256" key="1">
    <source>
        <dbReference type="SAM" id="MobiDB-lite"/>
    </source>
</evidence>
<dbReference type="InterPro" id="IPR046036">
    <property type="entry name" value="DUF5994"/>
</dbReference>
<sequence>MTQDPSQRRGAAADRGLGQFRATAEGGQPFDTPTRTPRLLLRDRGDESAGVDGAWWPRTGNLTTELHNLVTALTPRLGTTTRITFDWNSLSRSQRLIDPPDGIEVTGPLPDQPADVMYVYGPDDRRLRLLVIDPTTEPSHAEARIRKAVGATTDQPQS</sequence>
<comment type="caution">
    <text evidence="2">The sequence shown here is derived from an EMBL/GenBank/DDBJ whole genome shotgun (WGS) entry which is preliminary data.</text>
</comment>
<keyword evidence="3" id="KW-1185">Reference proteome</keyword>
<feature type="region of interest" description="Disordered" evidence="1">
    <location>
        <begin position="1"/>
        <end position="50"/>
    </location>
</feature>
<dbReference type="Pfam" id="PF19457">
    <property type="entry name" value="DUF5994"/>
    <property type="match status" value="1"/>
</dbReference>
<feature type="region of interest" description="Disordered" evidence="1">
    <location>
        <begin position="137"/>
        <end position="158"/>
    </location>
</feature>
<gene>
    <name evidence="2" type="ORF">AB0H72_00240</name>
</gene>
<evidence type="ECO:0000313" key="3">
    <source>
        <dbReference type="Proteomes" id="UP001551658"/>
    </source>
</evidence>